<reference evidence="1" key="2">
    <citation type="submission" date="2015-03" db="EMBL/GenBank/DDBJ databases">
        <authorList>
            <person name="Chow C.-E.T."/>
            <person name="Winget D.M."/>
            <person name="White R.A.III."/>
            <person name="Hallam S.J."/>
            <person name="Suttle C.A."/>
        </authorList>
    </citation>
    <scope>NUCLEOTIDE SEQUENCE</scope>
    <source>
        <strain evidence="1">Anoxic2_2</strain>
    </source>
</reference>
<organism evidence="1">
    <name type="scientific">uncultured marine virus</name>
    <dbReference type="NCBI Taxonomy" id="186617"/>
    <lineage>
        <taxon>Viruses</taxon>
        <taxon>environmental samples</taxon>
    </lineage>
</organism>
<evidence type="ECO:0000313" key="1">
    <source>
        <dbReference type="EMBL" id="AKH46760.1"/>
    </source>
</evidence>
<sequence length="50" mass="6185">MERFHFEGERVFEYSRIYNGYVYLCDLNGMTEQEFLDSREFYFTEISHKG</sequence>
<dbReference type="EMBL" id="KR029586">
    <property type="protein sequence ID" value="AKH46760.1"/>
    <property type="molecule type" value="Genomic_DNA"/>
</dbReference>
<reference evidence="1" key="1">
    <citation type="journal article" date="2015" name="Front. Microbiol.">
        <title>Combining genomic sequencing methods to explore viral diversity and reveal potential virus-host interactions.</title>
        <authorList>
            <person name="Chow C.E."/>
            <person name="Winget D.M."/>
            <person name="White R.A.III."/>
            <person name="Hallam S.J."/>
            <person name="Suttle C.A."/>
        </authorList>
    </citation>
    <scope>NUCLEOTIDE SEQUENCE</scope>
    <source>
        <strain evidence="1">Anoxic2_2</strain>
    </source>
</reference>
<proteinExistence type="predicted"/>
<protein>
    <submittedName>
        <fullName evidence="1">Uncharacterized protein</fullName>
    </submittedName>
</protein>
<name>A0A0F7L489_9VIRU</name>
<accession>A0A0F7L489</accession>